<organism evidence="9 10">
    <name type="scientific">Coffea canephora</name>
    <name type="common">Robusta coffee</name>
    <dbReference type="NCBI Taxonomy" id="49390"/>
    <lineage>
        <taxon>Eukaryota</taxon>
        <taxon>Viridiplantae</taxon>
        <taxon>Streptophyta</taxon>
        <taxon>Embryophyta</taxon>
        <taxon>Tracheophyta</taxon>
        <taxon>Spermatophyta</taxon>
        <taxon>Magnoliopsida</taxon>
        <taxon>eudicotyledons</taxon>
        <taxon>Gunneridae</taxon>
        <taxon>Pentapetalae</taxon>
        <taxon>asterids</taxon>
        <taxon>lamiids</taxon>
        <taxon>Gentianales</taxon>
        <taxon>Rubiaceae</taxon>
        <taxon>Ixoroideae</taxon>
        <taxon>Gardenieae complex</taxon>
        <taxon>Bertiereae - Coffeeae clade</taxon>
        <taxon>Coffeeae</taxon>
        <taxon>Coffea</taxon>
    </lineage>
</organism>
<dbReference type="GO" id="GO:0000139">
    <property type="term" value="C:Golgi membrane"/>
    <property type="evidence" value="ECO:0007669"/>
    <property type="project" value="UniProtKB-SubCell"/>
</dbReference>
<dbReference type="GO" id="GO:0007030">
    <property type="term" value="P:Golgi organization"/>
    <property type="evidence" value="ECO:0007669"/>
    <property type="project" value="InterPro"/>
</dbReference>
<feature type="region of interest" description="Disordered" evidence="8">
    <location>
        <begin position="123"/>
        <end position="341"/>
    </location>
</feature>
<feature type="compositionally biased region" description="Basic and acidic residues" evidence="8">
    <location>
        <begin position="177"/>
        <end position="187"/>
    </location>
</feature>
<accession>A0A068TQP7</accession>
<proteinExistence type="predicted"/>
<dbReference type="Proteomes" id="UP000295252">
    <property type="component" value="Chromosome VI"/>
</dbReference>
<feature type="compositionally biased region" description="Low complexity" evidence="8">
    <location>
        <begin position="73"/>
        <end position="88"/>
    </location>
</feature>
<dbReference type="Gramene" id="CDO98357">
    <property type="protein sequence ID" value="CDO98357"/>
    <property type="gene ID" value="GSCOC_T00022424001"/>
</dbReference>
<feature type="compositionally biased region" description="Low complexity" evidence="8">
    <location>
        <begin position="296"/>
        <end position="326"/>
    </location>
</feature>
<evidence type="ECO:0000256" key="3">
    <source>
        <dbReference type="ARBA" id="ARBA00022989"/>
    </source>
</evidence>
<evidence type="ECO:0000313" key="10">
    <source>
        <dbReference type="Proteomes" id="UP000295252"/>
    </source>
</evidence>
<keyword evidence="4" id="KW-0333">Golgi apparatus</keyword>
<dbReference type="Pfam" id="PF09787">
    <property type="entry name" value="Golgin_A5"/>
    <property type="match status" value="1"/>
</dbReference>
<keyword evidence="2" id="KW-0812">Transmembrane</keyword>
<protein>
    <recommendedName>
        <fullName evidence="11">Golgin candidate 2</fullName>
    </recommendedName>
</protein>
<sequence>MAGWISSRLKVAEDFLHQIDQQAAESLKKNERRRSDEELGLDTSKKPSEIKPLLKDQLKKKSVENIDNLNVISSSSSNYGVSNSSGSYSREKEGVVLGNKKISSSKANQTNLTDSDWTELLSVPSKKEVLGGSRSSNGVSGLRRERRDGRKQGSLGAGKNAVAFGGSRSQKGQTKVLKSERKSDAELGNKVNGDGLESLEGRISASDCKDASRSSSSSCEPRNGEGTVETRDLDQKDLHVNVARERKNEGVKGHDMHSLSKDDSVSDDGKQDLKTGVRDRERLTNSTIAVDGSTFSSRVSASVERSSLSPSNADSDSETDSGSSSDSDSEREREERRKRRQQILAEKAAAKAIEAIKQRENNVAKLEGEKQSLEKILEERAKQQVLEASELQTTTMETMEAVELEKQKHNNTRMEALARLAKLETTNADLARSLASVQKDLEVETNRISALRRHIELKEFTQEELRRKISNTHQSSKNVAASKGVELEREILEAENSFLTDKVGRLQEKAMTLEKSIESTKRELEHPTEVEVELKRRLSQLTDHLIQKQAQAEALSSEKAMLLFRIEAVSKSLNDKKSMVDSSDIPSTSSSRGDLESGVWELPNSKLRPLFQERLRSGKRHLGSLVQQLDSIYCAGAVFLRRNFAARISSFIYLACLHLWVIYILLSHSPPSNEASSGAVVSLENMNKTGGV</sequence>
<dbReference type="InterPro" id="IPR019177">
    <property type="entry name" value="Golgin_subfamily_A_member_5"/>
</dbReference>
<dbReference type="PANTHER" id="PTHR13815">
    <property type="entry name" value="GOLGIN-84"/>
    <property type="match status" value="1"/>
</dbReference>
<dbReference type="OrthoDB" id="248903at2759"/>
<dbReference type="PhylomeDB" id="A0A068TQP7"/>
<keyword evidence="10" id="KW-1185">Reference proteome</keyword>
<evidence type="ECO:0000256" key="8">
    <source>
        <dbReference type="SAM" id="MobiDB-lite"/>
    </source>
</evidence>
<evidence type="ECO:0000313" key="9">
    <source>
        <dbReference type="EMBL" id="CDO98357.1"/>
    </source>
</evidence>
<evidence type="ECO:0000256" key="2">
    <source>
        <dbReference type="ARBA" id="ARBA00022692"/>
    </source>
</evidence>
<dbReference type="GO" id="GO:0031985">
    <property type="term" value="C:Golgi cisterna"/>
    <property type="evidence" value="ECO:0007669"/>
    <property type="project" value="TreeGrafter"/>
</dbReference>
<keyword evidence="3" id="KW-1133">Transmembrane helix</keyword>
<evidence type="ECO:0000256" key="7">
    <source>
        <dbReference type="SAM" id="Coils"/>
    </source>
</evidence>
<dbReference type="GO" id="GO:0000301">
    <property type="term" value="P:retrograde transport, vesicle recycling within Golgi"/>
    <property type="evidence" value="ECO:0007669"/>
    <property type="project" value="TreeGrafter"/>
</dbReference>
<feature type="region of interest" description="Disordered" evidence="8">
    <location>
        <begin position="577"/>
        <end position="597"/>
    </location>
</feature>
<feature type="compositionally biased region" description="Basic and acidic residues" evidence="8">
    <location>
        <begin position="26"/>
        <end position="53"/>
    </location>
</feature>
<name>A0A068TQP7_COFCA</name>
<evidence type="ECO:0000256" key="5">
    <source>
        <dbReference type="ARBA" id="ARBA00023054"/>
    </source>
</evidence>
<gene>
    <name evidence="9" type="ORF">GSCOC_T00022424001</name>
</gene>
<reference evidence="10" key="1">
    <citation type="journal article" date="2014" name="Science">
        <title>The coffee genome provides insight into the convergent evolution of caffeine biosynthesis.</title>
        <authorList>
            <person name="Denoeud F."/>
            <person name="Carretero-Paulet L."/>
            <person name="Dereeper A."/>
            <person name="Droc G."/>
            <person name="Guyot R."/>
            <person name="Pietrella M."/>
            <person name="Zheng C."/>
            <person name="Alberti A."/>
            <person name="Anthony F."/>
            <person name="Aprea G."/>
            <person name="Aury J.M."/>
            <person name="Bento P."/>
            <person name="Bernard M."/>
            <person name="Bocs S."/>
            <person name="Campa C."/>
            <person name="Cenci A."/>
            <person name="Combes M.C."/>
            <person name="Crouzillat D."/>
            <person name="Da Silva C."/>
            <person name="Daddiego L."/>
            <person name="De Bellis F."/>
            <person name="Dussert S."/>
            <person name="Garsmeur O."/>
            <person name="Gayraud T."/>
            <person name="Guignon V."/>
            <person name="Jahn K."/>
            <person name="Jamilloux V."/>
            <person name="Joet T."/>
            <person name="Labadie K."/>
            <person name="Lan T."/>
            <person name="Leclercq J."/>
            <person name="Lepelley M."/>
            <person name="Leroy T."/>
            <person name="Li L.T."/>
            <person name="Librado P."/>
            <person name="Lopez L."/>
            <person name="Munoz A."/>
            <person name="Noel B."/>
            <person name="Pallavicini A."/>
            <person name="Perrotta G."/>
            <person name="Poncet V."/>
            <person name="Pot D."/>
            <person name="Priyono X."/>
            <person name="Rigoreau M."/>
            <person name="Rouard M."/>
            <person name="Rozas J."/>
            <person name="Tranchant-Dubreuil C."/>
            <person name="VanBuren R."/>
            <person name="Zhang Q."/>
            <person name="Andrade A.C."/>
            <person name="Argout X."/>
            <person name="Bertrand B."/>
            <person name="de Kochko A."/>
            <person name="Graziosi G."/>
            <person name="Henry R.J."/>
            <person name="Jayarama X."/>
            <person name="Ming R."/>
            <person name="Nagai C."/>
            <person name="Rounsley S."/>
            <person name="Sankoff D."/>
            <person name="Giuliano G."/>
            <person name="Albert V.A."/>
            <person name="Wincker P."/>
            <person name="Lashermes P."/>
        </authorList>
    </citation>
    <scope>NUCLEOTIDE SEQUENCE [LARGE SCALE GENOMIC DNA]</scope>
    <source>
        <strain evidence="10">cv. DH200-94</strain>
    </source>
</reference>
<dbReference type="EMBL" id="HG739086">
    <property type="protein sequence ID" value="CDO98357.1"/>
    <property type="molecule type" value="Genomic_DNA"/>
</dbReference>
<feature type="compositionally biased region" description="Basic and acidic residues" evidence="8">
    <location>
        <begin position="228"/>
        <end position="283"/>
    </location>
</feature>
<evidence type="ECO:0000256" key="6">
    <source>
        <dbReference type="ARBA" id="ARBA00023136"/>
    </source>
</evidence>
<evidence type="ECO:0000256" key="1">
    <source>
        <dbReference type="ARBA" id="ARBA00004394"/>
    </source>
</evidence>
<keyword evidence="6" id="KW-0472">Membrane</keyword>
<feature type="region of interest" description="Disordered" evidence="8">
    <location>
        <begin position="73"/>
        <end position="92"/>
    </location>
</feature>
<comment type="subcellular location">
    <subcellularLocation>
        <location evidence="1">Golgi apparatus membrane</location>
    </subcellularLocation>
</comment>
<evidence type="ECO:0000256" key="4">
    <source>
        <dbReference type="ARBA" id="ARBA00023034"/>
    </source>
</evidence>
<dbReference type="STRING" id="49390.A0A068TQP7"/>
<feature type="coiled-coil region" evidence="7">
    <location>
        <begin position="489"/>
        <end position="558"/>
    </location>
</feature>
<feature type="compositionally biased region" description="Basic and acidic residues" evidence="8">
    <location>
        <begin position="142"/>
        <end position="151"/>
    </location>
</feature>
<dbReference type="FunCoup" id="A0A068TQP7">
    <property type="interactions" value="695"/>
</dbReference>
<dbReference type="InParanoid" id="A0A068TQP7"/>
<evidence type="ECO:0008006" key="11">
    <source>
        <dbReference type="Google" id="ProtNLM"/>
    </source>
</evidence>
<dbReference type="AlphaFoldDB" id="A0A068TQP7"/>
<feature type="region of interest" description="Disordered" evidence="8">
    <location>
        <begin position="24"/>
        <end position="53"/>
    </location>
</feature>
<dbReference type="PANTHER" id="PTHR13815:SF5">
    <property type="entry name" value="GOLGIN CANDIDATE 2"/>
    <property type="match status" value="1"/>
</dbReference>
<feature type="compositionally biased region" description="Low complexity" evidence="8">
    <location>
        <begin position="580"/>
        <end position="592"/>
    </location>
</feature>
<dbReference type="OMA" id="NDSQDTH"/>
<keyword evidence="5 7" id="KW-0175">Coiled coil</keyword>